<feature type="transmembrane region" description="Helical" evidence="7">
    <location>
        <begin position="113"/>
        <end position="142"/>
    </location>
</feature>
<dbReference type="STRING" id="1365484.W6QQY2"/>
<keyword evidence="3 7" id="KW-1133">Transmembrane helix</keyword>
<evidence type="ECO:0000313" key="10">
    <source>
        <dbReference type="Proteomes" id="UP000030686"/>
    </source>
</evidence>
<evidence type="ECO:0000256" key="5">
    <source>
        <dbReference type="ARBA" id="ARBA00038359"/>
    </source>
</evidence>
<feature type="transmembrane region" description="Helical" evidence="7">
    <location>
        <begin position="197"/>
        <end position="216"/>
    </location>
</feature>
<evidence type="ECO:0000256" key="1">
    <source>
        <dbReference type="ARBA" id="ARBA00004141"/>
    </source>
</evidence>
<evidence type="ECO:0000256" key="3">
    <source>
        <dbReference type="ARBA" id="ARBA00022989"/>
    </source>
</evidence>
<evidence type="ECO:0000256" key="7">
    <source>
        <dbReference type="SAM" id="Phobius"/>
    </source>
</evidence>
<feature type="compositionally biased region" description="Polar residues" evidence="6">
    <location>
        <begin position="336"/>
        <end position="348"/>
    </location>
</feature>
<gene>
    <name evidence="9" type="ORF">PROQFM164_S02g002108</name>
</gene>
<dbReference type="PANTHER" id="PTHR33048:SF47">
    <property type="entry name" value="INTEGRAL MEMBRANE PROTEIN-RELATED"/>
    <property type="match status" value="1"/>
</dbReference>
<sequence length="394" mass="44358">MYVVAISSVFTGLAVLVVALRLYTRIHLVKAPGLDDLIIFVALLVDVAFYTFTMLERLYGIGIRASELSEYDIERQLFWLWLSVPFYNMTMILAKFSALTLYARLFRPRRFLLITYSLMGFLVIVGLWTSLSGFLFCIPLHAFWSPSAEVRDSNCLPASPVWFTNAALQTFTDLVILVLPLSLLWKLQLPRRQKWGILVVFGLGIFIVGVSAARMYPLSIMVGGGDFTQANAKAALWSCLEANVSIICICLPPLHPLFSRIFSFFFLPRPIRSRASRCHSSRSPLNRDAGIWCNELFSPGTASYSASISKVDTNEEEQEKAEGIRVKRELRMQSNTVPSFSRPQSANGTYPDIEMTEGSGSLKSSEHPCSNASFERDFGDFEFPDYKNRMNAPI</sequence>
<feature type="transmembrane region" description="Helical" evidence="7">
    <location>
        <begin position="6"/>
        <end position="24"/>
    </location>
</feature>
<accession>W6QQY2</accession>
<dbReference type="OrthoDB" id="10017208at2759"/>
<name>W6QQY2_PENRF</name>
<organism evidence="9 10">
    <name type="scientific">Penicillium roqueforti (strain FM164)</name>
    <dbReference type="NCBI Taxonomy" id="1365484"/>
    <lineage>
        <taxon>Eukaryota</taxon>
        <taxon>Fungi</taxon>
        <taxon>Dikarya</taxon>
        <taxon>Ascomycota</taxon>
        <taxon>Pezizomycotina</taxon>
        <taxon>Eurotiomycetes</taxon>
        <taxon>Eurotiomycetidae</taxon>
        <taxon>Eurotiales</taxon>
        <taxon>Aspergillaceae</taxon>
        <taxon>Penicillium</taxon>
    </lineage>
</organism>
<feature type="compositionally biased region" description="Polar residues" evidence="6">
    <location>
        <begin position="358"/>
        <end position="370"/>
    </location>
</feature>
<dbReference type="Proteomes" id="UP000030686">
    <property type="component" value="Unassembled WGS sequence"/>
</dbReference>
<reference evidence="9" key="1">
    <citation type="journal article" date="2014" name="Nat. Commun.">
        <title>Multiple recent horizontal transfers of a large genomic region in cheese making fungi.</title>
        <authorList>
            <person name="Cheeseman K."/>
            <person name="Ropars J."/>
            <person name="Renault P."/>
            <person name="Dupont J."/>
            <person name="Gouzy J."/>
            <person name="Branca A."/>
            <person name="Abraham A.L."/>
            <person name="Ceppi M."/>
            <person name="Conseiller E."/>
            <person name="Debuchy R."/>
            <person name="Malagnac F."/>
            <person name="Goarin A."/>
            <person name="Silar P."/>
            <person name="Lacoste S."/>
            <person name="Sallet E."/>
            <person name="Bensimon A."/>
            <person name="Giraud T."/>
            <person name="Brygoo Y."/>
        </authorList>
    </citation>
    <scope>NUCLEOTIDE SEQUENCE [LARGE SCALE GENOMIC DNA]</scope>
    <source>
        <strain evidence="9">FM164</strain>
    </source>
</reference>
<evidence type="ECO:0000256" key="4">
    <source>
        <dbReference type="ARBA" id="ARBA00023136"/>
    </source>
</evidence>
<evidence type="ECO:0000256" key="2">
    <source>
        <dbReference type="ARBA" id="ARBA00022692"/>
    </source>
</evidence>
<feature type="transmembrane region" description="Helical" evidence="7">
    <location>
        <begin position="36"/>
        <end position="58"/>
    </location>
</feature>
<dbReference type="InterPro" id="IPR049326">
    <property type="entry name" value="Rhodopsin_dom_fungi"/>
</dbReference>
<dbReference type="EMBL" id="HG792016">
    <property type="protein sequence ID" value="CDM31957.1"/>
    <property type="molecule type" value="Genomic_DNA"/>
</dbReference>
<feature type="region of interest" description="Disordered" evidence="6">
    <location>
        <begin position="336"/>
        <end position="370"/>
    </location>
</feature>
<dbReference type="Pfam" id="PF20684">
    <property type="entry name" value="Fung_rhodopsin"/>
    <property type="match status" value="1"/>
</dbReference>
<keyword evidence="2 7" id="KW-0812">Transmembrane</keyword>
<feature type="domain" description="Rhodopsin" evidence="8">
    <location>
        <begin position="20"/>
        <end position="260"/>
    </location>
</feature>
<feature type="transmembrane region" description="Helical" evidence="7">
    <location>
        <begin position="78"/>
        <end position="101"/>
    </location>
</feature>
<dbReference type="PANTHER" id="PTHR33048">
    <property type="entry name" value="PTH11-LIKE INTEGRAL MEMBRANE PROTEIN (AFU_ORTHOLOGUE AFUA_5G11245)"/>
    <property type="match status" value="1"/>
</dbReference>
<evidence type="ECO:0000313" key="9">
    <source>
        <dbReference type="EMBL" id="CDM31957.1"/>
    </source>
</evidence>
<keyword evidence="10" id="KW-1185">Reference proteome</keyword>
<dbReference type="OMA" id="QLFWLWL"/>
<keyword evidence="4 7" id="KW-0472">Membrane</keyword>
<comment type="similarity">
    <text evidence="5">Belongs to the SAT4 family.</text>
</comment>
<evidence type="ECO:0000259" key="8">
    <source>
        <dbReference type="Pfam" id="PF20684"/>
    </source>
</evidence>
<comment type="subcellular location">
    <subcellularLocation>
        <location evidence="1">Membrane</location>
        <topology evidence="1">Multi-pass membrane protein</topology>
    </subcellularLocation>
</comment>
<feature type="transmembrane region" description="Helical" evidence="7">
    <location>
        <begin position="162"/>
        <end position="185"/>
    </location>
</feature>
<dbReference type="GO" id="GO:0016020">
    <property type="term" value="C:membrane"/>
    <property type="evidence" value="ECO:0007669"/>
    <property type="project" value="UniProtKB-SubCell"/>
</dbReference>
<evidence type="ECO:0000256" key="6">
    <source>
        <dbReference type="SAM" id="MobiDB-lite"/>
    </source>
</evidence>
<dbReference type="InterPro" id="IPR052337">
    <property type="entry name" value="SAT4-like"/>
</dbReference>
<dbReference type="AlphaFoldDB" id="W6QQY2"/>
<proteinExistence type="inferred from homology"/>
<protein>
    <submittedName>
        <fullName evidence="9">Genomic scaffold, ProqFM164S02</fullName>
    </submittedName>
</protein>